<proteinExistence type="predicted"/>
<gene>
    <name evidence="1" type="ORF">JOF42_002439</name>
</gene>
<organism evidence="1 2">
    <name type="scientific">Microbacterium phyllosphaerae</name>
    <dbReference type="NCBI Taxonomy" id="124798"/>
    <lineage>
        <taxon>Bacteria</taxon>
        <taxon>Bacillati</taxon>
        <taxon>Actinomycetota</taxon>
        <taxon>Actinomycetes</taxon>
        <taxon>Micrococcales</taxon>
        <taxon>Microbacteriaceae</taxon>
        <taxon>Microbacterium</taxon>
    </lineage>
</organism>
<reference evidence="1 2" key="1">
    <citation type="submission" date="2021-03" db="EMBL/GenBank/DDBJ databases">
        <title>Sequencing the genomes of 1000 actinobacteria strains.</title>
        <authorList>
            <person name="Klenk H.-P."/>
        </authorList>
    </citation>
    <scope>NUCLEOTIDE SEQUENCE [LARGE SCALE GENOMIC DNA]</scope>
    <source>
        <strain evidence="1 2">DSM 13468</strain>
    </source>
</reference>
<dbReference type="Proteomes" id="UP000703720">
    <property type="component" value="Unassembled WGS sequence"/>
</dbReference>
<comment type="caution">
    <text evidence="1">The sequence shown here is derived from an EMBL/GenBank/DDBJ whole genome shotgun (WGS) entry which is preliminary data.</text>
</comment>
<evidence type="ECO:0000313" key="1">
    <source>
        <dbReference type="EMBL" id="MBP2378944.1"/>
    </source>
</evidence>
<accession>A0ABS4WRV0</accession>
<protein>
    <submittedName>
        <fullName evidence="1">Uncharacterized protein</fullName>
    </submittedName>
</protein>
<dbReference type="EMBL" id="JAGIOA010000001">
    <property type="protein sequence ID" value="MBP2378944.1"/>
    <property type="molecule type" value="Genomic_DNA"/>
</dbReference>
<keyword evidence="2" id="KW-1185">Reference proteome</keyword>
<dbReference type="RefSeq" id="WP_210098093.1">
    <property type="nucleotide sequence ID" value="NZ_BAAAIO010000003.1"/>
</dbReference>
<evidence type="ECO:0000313" key="2">
    <source>
        <dbReference type="Proteomes" id="UP000703720"/>
    </source>
</evidence>
<name>A0ABS4WRV0_9MICO</name>
<sequence>MDDKLTANRAVVDRLVEAYANRAGSEDTRRIMAEVVDAFDTVDDAIRGLALLVLTAAERAADYSTPIDIWDPERRIDTKKAVRLGAQAQDAFRALARDMKKRGVPNG</sequence>